<name>A0AAV4Y2F8_CAEEX</name>
<comment type="caution">
    <text evidence="1">The sequence shown here is derived from an EMBL/GenBank/DDBJ whole genome shotgun (WGS) entry which is preliminary data.</text>
</comment>
<evidence type="ECO:0000313" key="2">
    <source>
        <dbReference type="Proteomes" id="UP001054945"/>
    </source>
</evidence>
<gene>
    <name evidence="1" type="ORF">CEXT_281361</name>
</gene>
<protein>
    <submittedName>
        <fullName evidence="1">Uncharacterized protein</fullName>
    </submittedName>
</protein>
<dbReference type="EMBL" id="BPLR01018516">
    <property type="protein sequence ID" value="GIZ00186.1"/>
    <property type="molecule type" value="Genomic_DNA"/>
</dbReference>
<dbReference type="AlphaFoldDB" id="A0AAV4Y2F8"/>
<accession>A0AAV4Y2F8</accession>
<organism evidence="1 2">
    <name type="scientific">Caerostris extrusa</name>
    <name type="common">Bark spider</name>
    <name type="synonym">Caerostris bankana</name>
    <dbReference type="NCBI Taxonomy" id="172846"/>
    <lineage>
        <taxon>Eukaryota</taxon>
        <taxon>Metazoa</taxon>
        <taxon>Ecdysozoa</taxon>
        <taxon>Arthropoda</taxon>
        <taxon>Chelicerata</taxon>
        <taxon>Arachnida</taxon>
        <taxon>Araneae</taxon>
        <taxon>Araneomorphae</taxon>
        <taxon>Entelegynae</taxon>
        <taxon>Araneoidea</taxon>
        <taxon>Araneidae</taxon>
        <taxon>Caerostris</taxon>
    </lineage>
</organism>
<proteinExistence type="predicted"/>
<dbReference type="Proteomes" id="UP001054945">
    <property type="component" value="Unassembled WGS sequence"/>
</dbReference>
<evidence type="ECO:0000313" key="1">
    <source>
        <dbReference type="EMBL" id="GIZ00186.1"/>
    </source>
</evidence>
<keyword evidence="2" id="KW-1185">Reference proteome</keyword>
<reference evidence="1 2" key="1">
    <citation type="submission" date="2021-06" db="EMBL/GenBank/DDBJ databases">
        <title>Caerostris extrusa draft genome.</title>
        <authorList>
            <person name="Kono N."/>
            <person name="Arakawa K."/>
        </authorList>
    </citation>
    <scope>NUCLEOTIDE SEQUENCE [LARGE SCALE GENOMIC DNA]</scope>
</reference>
<feature type="non-terminal residue" evidence="1">
    <location>
        <position position="100"/>
    </location>
</feature>
<sequence>MFFPKDILEMDLFADHSHWLTDVTQRFIRLFPWDTTWKLSKEVTALIRTTSAIIGLSERIHSDLQVSTRLLSGYGLKWPDSEKAEELKEILNNSSNTSSR</sequence>